<feature type="domain" description="Guanylate cyclase" evidence="18">
    <location>
        <begin position="287"/>
        <end position="362"/>
    </location>
</feature>
<dbReference type="PANTHER" id="PTHR45627:SF30">
    <property type="entry name" value="ADENYLATE CYCLASE TYPE 3"/>
    <property type="match status" value="1"/>
</dbReference>
<evidence type="ECO:0000256" key="12">
    <source>
        <dbReference type="ARBA" id="ARBA00022998"/>
    </source>
</evidence>
<organism evidence="19 20">
    <name type="scientific">Myotis brandtii</name>
    <name type="common">Brandt's bat</name>
    <dbReference type="NCBI Taxonomy" id="109478"/>
    <lineage>
        <taxon>Eukaryota</taxon>
        <taxon>Metazoa</taxon>
        <taxon>Chordata</taxon>
        <taxon>Craniata</taxon>
        <taxon>Vertebrata</taxon>
        <taxon>Euteleostomi</taxon>
        <taxon>Mammalia</taxon>
        <taxon>Eutheria</taxon>
        <taxon>Laurasiatheria</taxon>
        <taxon>Chiroptera</taxon>
        <taxon>Yangochiroptera</taxon>
        <taxon>Vespertilionidae</taxon>
        <taxon>Myotis</taxon>
    </lineage>
</organism>
<evidence type="ECO:0000256" key="14">
    <source>
        <dbReference type="ARBA" id="ARBA00023239"/>
    </source>
</evidence>
<feature type="domain" description="Guanylate cyclase" evidence="18">
    <location>
        <begin position="658"/>
        <end position="785"/>
    </location>
</feature>
<keyword evidence="12" id="KW-0115">cAMP biosynthesis</keyword>
<dbReference type="SUPFAM" id="SSF55073">
    <property type="entry name" value="Nucleotide cyclase"/>
    <property type="match status" value="3"/>
</dbReference>
<protein>
    <recommendedName>
        <fullName evidence="5">adenylate cyclase</fullName>
        <ecNumber evidence="5">4.6.1.1</ecNumber>
    </recommendedName>
</protein>
<keyword evidence="13 17" id="KW-0472">Membrane</keyword>
<reference evidence="19 20" key="1">
    <citation type="journal article" date="2013" name="Nat. Commun.">
        <title>Genome analysis reveals insights into physiology and longevity of the Brandt's bat Myotis brandtii.</title>
        <authorList>
            <person name="Seim I."/>
            <person name="Fang X."/>
            <person name="Xiong Z."/>
            <person name="Lobanov A.V."/>
            <person name="Huang Z."/>
            <person name="Ma S."/>
            <person name="Feng Y."/>
            <person name="Turanov A.A."/>
            <person name="Zhu Y."/>
            <person name="Lenz T.L."/>
            <person name="Gerashchenko M.V."/>
            <person name="Fan D."/>
            <person name="Hee Yim S."/>
            <person name="Yao X."/>
            <person name="Jordan D."/>
            <person name="Xiong Y."/>
            <person name="Ma Y."/>
            <person name="Lyapunov A.N."/>
            <person name="Chen G."/>
            <person name="Kulakova O.I."/>
            <person name="Sun Y."/>
            <person name="Lee S.G."/>
            <person name="Bronson R.T."/>
            <person name="Moskalev A.A."/>
            <person name="Sunyaev S.R."/>
            <person name="Zhang G."/>
            <person name="Krogh A."/>
            <person name="Wang J."/>
            <person name="Gladyshev V.N."/>
        </authorList>
    </citation>
    <scope>NUCLEOTIDE SEQUENCE [LARGE SCALE GENOMIC DNA]</scope>
</reference>
<feature type="compositionally biased region" description="Basic and acidic residues" evidence="16">
    <location>
        <begin position="1026"/>
        <end position="1035"/>
    </location>
</feature>
<feature type="compositionally biased region" description="Polar residues" evidence="16">
    <location>
        <begin position="801"/>
        <end position="812"/>
    </location>
</feature>
<dbReference type="Proteomes" id="UP000052978">
    <property type="component" value="Unassembled WGS sequence"/>
</dbReference>
<evidence type="ECO:0000256" key="1">
    <source>
        <dbReference type="ARBA" id="ARBA00001593"/>
    </source>
</evidence>
<evidence type="ECO:0000256" key="4">
    <source>
        <dbReference type="ARBA" id="ARBA00004141"/>
    </source>
</evidence>
<evidence type="ECO:0000256" key="6">
    <source>
        <dbReference type="ARBA" id="ARBA00022692"/>
    </source>
</evidence>
<comment type="similarity">
    <text evidence="15">Belongs to the adenylyl cyclase class-4/guanylyl cyclase family.</text>
</comment>
<comment type="subcellular location">
    <subcellularLocation>
        <location evidence="4">Membrane</location>
        <topology evidence="4">Multi-pass membrane protein</topology>
    </subcellularLocation>
</comment>
<keyword evidence="6 17" id="KW-0812">Transmembrane</keyword>
<dbReference type="InterPro" id="IPR032628">
    <property type="entry name" value="AC_N"/>
</dbReference>
<dbReference type="GO" id="GO:0005524">
    <property type="term" value="F:ATP binding"/>
    <property type="evidence" value="ECO:0007669"/>
    <property type="project" value="UniProtKB-KW"/>
</dbReference>
<evidence type="ECO:0000256" key="9">
    <source>
        <dbReference type="ARBA" id="ARBA00022840"/>
    </source>
</evidence>
<name>S7PX44_MYOBR</name>
<feature type="transmembrane region" description="Helical" evidence="17">
    <location>
        <begin position="75"/>
        <end position="95"/>
    </location>
</feature>
<dbReference type="Pfam" id="PF00211">
    <property type="entry name" value="Guanylate_cyc"/>
    <property type="match status" value="3"/>
</dbReference>
<dbReference type="CDD" id="cd07302">
    <property type="entry name" value="CHD"/>
    <property type="match status" value="3"/>
</dbReference>
<dbReference type="FunFam" id="3.30.70.1230:FF:000014">
    <property type="entry name" value="adenylate cyclase type 9"/>
    <property type="match status" value="2"/>
</dbReference>
<evidence type="ECO:0000256" key="7">
    <source>
        <dbReference type="ARBA" id="ARBA00022723"/>
    </source>
</evidence>
<evidence type="ECO:0000256" key="13">
    <source>
        <dbReference type="ARBA" id="ARBA00023136"/>
    </source>
</evidence>
<evidence type="ECO:0000313" key="19">
    <source>
        <dbReference type="EMBL" id="EPQ13127.1"/>
    </source>
</evidence>
<feature type="transmembrane region" description="Helical" evidence="17">
    <location>
        <begin position="146"/>
        <end position="174"/>
    </location>
</feature>
<evidence type="ECO:0000256" key="8">
    <source>
        <dbReference type="ARBA" id="ARBA00022741"/>
    </source>
</evidence>
<feature type="region of interest" description="Disordered" evidence="16">
    <location>
        <begin position="1026"/>
        <end position="1048"/>
    </location>
</feature>
<evidence type="ECO:0000256" key="2">
    <source>
        <dbReference type="ARBA" id="ARBA00001936"/>
    </source>
</evidence>
<evidence type="ECO:0000256" key="5">
    <source>
        <dbReference type="ARBA" id="ARBA00012201"/>
    </source>
</evidence>
<evidence type="ECO:0000259" key="18">
    <source>
        <dbReference type="PROSITE" id="PS50125"/>
    </source>
</evidence>
<evidence type="ECO:0000256" key="11">
    <source>
        <dbReference type="ARBA" id="ARBA00022989"/>
    </source>
</evidence>
<keyword evidence="7" id="KW-0479">Metal-binding</keyword>
<feature type="transmembrane region" description="Helical" evidence="17">
    <location>
        <begin position="195"/>
        <end position="216"/>
    </location>
</feature>
<feature type="domain" description="Guanylate cyclase" evidence="18">
    <location>
        <begin position="471"/>
        <end position="598"/>
    </location>
</feature>
<evidence type="ECO:0000256" key="17">
    <source>
        <dbReference type="SAM" id="Phobius"/>
    </source>
</evidence>
<sequence>MPLSSGDTVHTSEQAGAEGLCMAPPLSPPATLSLLQTYFKRQRHETLLVLVVFAALFDCHVVVLCAVVFSADKLAPLAVAGVGLALDILLFVLCRKGLLPSRVTRKVVPYLLWLLITAQIFSYLGLSFPGAHAASDTVGWQAFFVFSFFITLPLSLGPIVVISVVSCVAHTLIVGVTVAQQQQDRLKGMQLLREILANVFLYLCAIVVGIMSYYMADRKHRKAFLEARQSLEVKMNLEEQSQQQASDHPAAQQIPVPGRGDPSPGGQEAEHPALGRRDFSLGAFAPYCICGLPDYREDHAVCSILMGLAMVEAISYVREKTKTGVDMRVGVHTGTVLGGVLGQKRWQYDVWSTDVTVANKMEAGGIPGRVHISQSTLDCLKGEFDVEPGEGGSRCDYLEEKGIETYLIIASKPEVKKTASQNGLNSSENLMLSILPKHVADEMLKDMKKDESQKDQQQFNTMYMYRHENVSILFADIVGFTQLSSTCSAQELVKLLNELFARFDKLAAKYHQLRIKILGDCYYCICGLPDYREDHAVCSILMGLAMVEAISYVREKTKTGVDMRVGVHTGTVLGGVLGQKRWQYDVWSTDVTVANKMEAGGIPGQDTVNVAVSQENLMLSILPKHVADEMLKDMKKDESQKDQQQFNTMYMYRHENVSILFADIVGFTQLSSTCSAQELVKLLNELFARFDKLAAKYHQLRIKILGDCYYCICGLPDYREDHAVCSILMGLAMVEAISYVREKTKTGVDMRVGVHTGTVLGGVLGQKRWQYDVWSTDVTVANKMEAGGIPGSPALIETKESNGSVHTSGSTSEEPEEQDAQADNPSFPNPHRRLRLQDLADRVVDASEDEHELNQLLNEALLERESAQVRVHISQSTLDCLKGEFDVEPGEGGSRCDYLEEKGIETYLIIASKPEVKKTASQNGLNSSHPCTGGREGGAGGGVAEDWARPGGGMSCEVQVGITAMPSPAEQVAGGLRSEGQLVPAGGDCPVRRWERVWCSERLGCREGPCREEAVEATGVTWMPRRGAEGGREEAVGAPPYSPRPPPGPRPALHSLFIFVHVRVKL</sequence>
<dbReference type="GO" id="GO:0005886">
    <property type="term" value="C:plasma membrane"/>
    <property type="evidence" value="ECO:0007669"/>
    <property type="project" value="TreeGrafter"/>
</dbReference>
<dbReference type="InterPro" id="IPR001054">
    <property type="entry name" value="A/G_cyclase"/>
</dbReference>
<evidence type="ECO:0000256" key="10">
    <source>
        <dbReference type="ARBA" id="ARBA00022842"/>
    </source>
</evidence>
<dbReference type="GO" id="GO:0006171">
    <property type="term" value="P:cAMP biosynthetic process"/>
    <property type="evidence" value="ECO:0007669"/>
    <property type="project" value="UniProtKB-KW"/>
</dbReference>
<dbReference type="AlphaFoldDB" id="S7PX44"/>
<keyword evidence="10" id="KW-0460">Magnesium</keyword>
<feature type="region of interest" description="Disordered" evidence="16">
    <location>
        <begin position="237"/>
        <end position="272"/>
    </location>
</feature>
<evidence type="ECO:0000256" key="16">
    <source>
        <dbReference type="SAM" id="MobiDB-lite"/>
    </source>
</evidence>
<dbReference type="GO" id="GO:0046872">
    <property type="term" value="F:metal ion binding"/>
    <property type="evidence" value="ECO:0007669"/>
    <property type="project" value="UniProtKB-KW"/>
</dbReference>
<feature type="transmembrane region" description="Helical" evidence="17">
    <location>
        <begin position="47"/>
        <end position="69"/>
    </location>
</feature>
<dbReference type="GO" id="GO:0007189">
    <property type="term" value="P:adenylate cyclase-activating G protein-coupled receptor signaling pathway"/>
    <property type="evidence" value="ECO:0007669"/>
    <property type="project" value="TreeGrafter"/>
</dbReference>
<dbReference type="GO" id="GO:0035556">
    <property type="term" value="P:intracellular signal transduction"/>
    <property type="evidence" value="ECO:0007669"/>
    <property type="project" value="InterPro"/>
</dbReference>
<proteinExistence type="inferred from homology"/>
<keyword evidence="11 17" id="KW-1133">Transmembrane helix</keyword>
<feature type="region of interest" description="Disordered" evidence="16">
    <location>
        <begin position="920"/>
        <end position="940"/>
    </location>
</feature>
<keyword evidence="8" id="KW-0547">Nucleotide-binding</keyword>
<keyword evidence="9" id="KW-0067">ATP-binding</keyword>
<dbReference type="PANTHER" id="PTHR45627">
    <property type="entry name" value="ADENYLATE CYCLASE TYPE 1"/>
    <property type="match status" value="1"/>
</dbReference>
<dbReference type="SMART" id="SM00044">
    <property type="entry name" value="CYCc"/>
    <property type="match status" value="3"/>
</dbReference>
<dbReference type="PROSITE" id="PS50125">
    <property type="entry name" value="GUANYLATE_CYCLASE_2"/>
    <property type="match status" value="3"/>
</dbReference>
<dbReference type="EMBL" id="KE163671">
    <property type="protein sequence ID" value="EPQ13127.1"/>
    <property type="molecule type" value="Genomic_DNA"/>
</dbReference>
<dbReference type="InterPro" id="IPR018297">
    <property type="entry name" value="A/G_cyclase_CS"/>
</dbReference>
<dbReference type="GO" id="GO:0004016">
    <property type="term" value="F:adenylate cyclase activity"/>
    <property type="evidence" value="ECO:0007669"/>
    <property type="project" value="UniProtKB-EC"/>
</dbReference>
<dbReference type="EC" id="4.6.1.1" evidence="5"/>
<feature type="transmembrane region" description="Helical" evidence="17">
    <location>
        <begin position="107"/>
        <end position="126"/>
    </location>
</feature>
<comment type="cofactor">
    <cofactor evidence="3">
        <name>Mg(2+)</name>
        <dbReference type="ChEBI" id="CHEBI:18420"/>
    </cofactor>
</comment>
<dbReference type="Pfam" id="PF16214">
    <property type="entry name" value="AC_N"/>
    <property type="match status" value="1"/>
</dbReference>
<evidence type="ECO:0000256" key="15">
    <source>
        <dbReference type="RuleBase" id="RU000405"/>
    </source>
</evidence>
<feature type="region of interest" description="Disordered" evidence="16">
    <location>
        <begin position="789"/>
        <end position="831"/>
    </location>
</feature>
<dbReference type="PROSITE" id="PS00452">
    <property type="entry name" value="GUANYLATE_CYCLASE_1"/>
    <property type="match status" value="3"/>
</dbReference>
<dbReference type="FunFam" id="3.30.70.1230:FF:000199">
    <property type="entry name" value="Adenylate cyclase 3"/>
    <property type="match status" value="1"/>
</dbReference>
<evidence type="ECO:0000256" key="3">
    <source>
        <dbReference type="ARBA" id="ARBA00001946"/>
    </source>
</evidence>
<dbReference type="Gene3D" id="3.30.70.1230">
    <property type="entry name" value="Nucleotide cyclase"/>
    <property type="match status" value="3"/>
</dbReference>
<comment type="cofactor">
    <cofactor evidence="2">
        <name>Mn(2+)</name>
        <dbReference type="ChEBI" id="CHEBI:29035"/>
    </cofactor>
</comment>
<keyword evidence="20" id="KW-1185">Reference proteome</keyword>
<evidence type="ECO:0000313" key="20">
    <source>
        <dbReference type="Proteomes" id="UP000052978"/>
    </source>
</evidence>
<comment type="catalytic activity">
    <reaction evidence="1">
        <text>ATP = 3',5'-cyclic AMP + diphosphate</text>
        <dbReference type="Rhea" id="RHEA:15389"/>
        <dbReference type="ChEBI" id="CHEBI:30616"/>
        <dbReference type="ChEBI" id="CHEBI:33019"/>
        <dbReference type="ChEBI" id="CHEBI:58165"/>
        <dbReference type="EC" id="4.6.1.1"/>
    </reaction>
</comment>
<keyword evidence="14 15" id="KW-0456">Lyase</keyword>
<feature type="compositionally biased region" description="Polar residues" evidence="16">
    <location>
        <begin position="920"/>
        <end position="930"/>
    </location>
</feature>
<dbReference type="InterPro" id="IPR029787">
    <property type="entry name" value="Nucleotide_cyclase"/>
</dbReference>
<accession>S7PX44</accession>
<gene>
    <name evidence="19" type="ORF">D623_10031241</name>
</gene>